<reference evidence="5" key="1">
    <citation type="journal article" date="2019" name="Nat. Med.">
        <title>A library of human gut bacterial isolates paired with longitudinal multiomics data enables mechanistic microbiome research.</title>
        <authorList>
            <person name="Poyet M."/>
            <person name="Groussin M."/>
            <person name="Gibbons S.M."/>
            <person name="Avila-Pacheco J."/>
            <person name="Jiang X."/>
            <person name="Kearney S.M."/>
            <person name="Perrotta A.R."/>
            <person name="Berdy B."/>
            <person name="Zhao S."/>
            <person name="Lieberman T.D."/>
            <person name="Swanson P.K."/>
            <person name="Smith M."/>
            <person name="Roesemann S."/>
            <person name="Alexander J.E."/>
            <person name="Rich S.A."/>
            <person name="Livny J."/>
            <person name="Vlamakis H."/>
            <person name="Clish C."/>
            <person name="Bullock K."/>
            <person name="Deik A."/>
            <person name="Scott J."/>
            <person name="Pierce K.A."/>
            <person name="Xavier R.J."/>
            <person name="Alm E.J."/>
        </authorList>
    </citation>
    <scope>NUCLEOTIDE SEQUENCE [LARGE SCALE GENOMIC DNA]</scope>
    <source>
        <strain evidence="5">BIOML-A8</strain>
    </source>
</reference>
<gene>
    <name evidence="5" type="ORF">F2Y44_23565</name>
</gene>
<keyword evidence="2 5" id="KW-0436">Ligase</keyword>
<dbReference type="InterPro" id="IPR000559">
    <property type="entry name" value="Formate_THF_ligase"/>
</dbReference>
<organism evidence="5">
    <name type="scientific">Phocaeicola dorei</name>
    <dbReference type="NCBI Taxonomy" id="357276"/>
    <lineage>
        <taxon>Bacteria</taxon>
        <taxon>Pseudomonadati</taxon>
        <taxon>Bacteroidota</taxon>
        <taxon>Bacteroidia</taxon>
        <taxon>Bacteroidales</taxon>
        <taxon>Bacteroidaceae</taxon>
        <taxon>Phocaeicola</taxon>
    </lineage>
</organism>
<name>A0A642PLE8_9BACT</name>
<evidence type="ECO:0000256" key="1">
    <source>
        <dbReference type="ARBA" id="ARBA00022563"/>
    </source>
</evidence>
<evidence type="ECO:0000256" key="2">
    <source>
        <dbReference type="ARBA" id="ARBA00022598"/>
    </source>
</evidence>
<keyword evidence="1" id="KW-0554">One-carbon metabolism</keyword>
<dbReference type="Pfam" id="PF01268">
    <property type="entry name" value="FTHFS"/>
    <property type="match status" value="1"/>
</dbReference>
<accession>A0A642PLE8</accession>
<dbReference type="AlphaFoldDB" id="A0A642PLE8"/>
<dbReference type="InterPro" id="IPR027417">
    <property type="entry name" value="P-loop_NTPase"/>
</dbReference>
<dbReference type="GO" id="GO:0006730">
    <property type="term" value="P:one-carbon metabolic process"/>
    <property type="evidence" value="ECO:0007669"/>
    <property type="project" value="UniProtKB-KW"/>
</dbReference>
<dbReference type="GO" id="GO:0004329">
    <property type="term" value="F:formate-tetrahydrofolate ligase activity"/>
    <property type="evidence" value="ECO:0007669"/>
    <property type="project" value="InterPro"/>
</dbReference>
<comment type="caution">
    <text evidence="5">The sequence shown here is derived from an EMBL/GenBank/DDBJ whole genome shotgun (WGS) entry which is preliminary data.</text>
</comment>
<evidence type="ECO:0000313" key="5">
    <source>
        <dbReference type="EMBL" id="KAA5377863.1"/>
    </source>
</evidence>
<keyword evidence="3" id="KW-0547">Nucleotide-binding</keyword>
<sequence length="94" mass="10520">MATFKVVVRKKRADGFYPVYIRVVHRSRMGYIKTDKLITDKQITKNGEIKDIVVNNGAEMIVAIAGEILRMPGLPKKPQAEHIDIVDGNIEGLS</sequence>
<evidence type="ECO:0000256" key="3">
    <source>
        <dbReference type="ARBA" id="ARBA00022741"/>
    </source>
</evidence>
<protein>
    <submittedName>
        <fullName evidence="5">Formate--tetrahydrofolate ligase</fullName>
    </submittedName>
</protein>
<dbReference type="GO" id="GO:0005524">
    <property type="term" value="F:ATP binding"/>
    <property type="evidence" value="ECO:0007669"/>
    <property type="project" value="UniProtKB-KW"/>
</dbReference>
<keyword evidence="4" id="KW-0067">ATP-binding</keyword>
<dbReference type="RefSeq" id="WP_149943188.1">
    <property type="nucleotide sequence ID" value="NZ_VVZE01000161.1"/>
</dbReference>
<dbReference type="SUPFAM" id="SSF52540">
    <property type="entry name" value="P-loop containing nucleoside triphosphate hydrolases"/>
    <property type="match status" value="1"/>
</dbReference>
<proteinExistence type="predicted"/>
<evidence type="ECO:0000256" key="4">
    <source>
        <dbReference type="ARBA" id="ARBA00022840"/>
    </source>
</evidence>
<dbReference type="EMBL" id="VVZE01000161">
    <property type="protein sequence ID" value="KAA5377863.1"/>
    <property type="molecule type" value="Genomic_DNA"/>
</dbReference>